<dbReference type="SUPFAM" id="SSF144232">
    <property type="entry name" value="HIT/MYND zinc finger-like"/>
    <property type="match status" value="1"/>
</dbReference>
<dbReference type="Pfam" id="PF13392">
    <property type="entry name" value="HNH_3"/>
    <property type="match status" value="1"/>
</dbReference>
<keyword evidence="8" id="KW-1185">Reference proteome</keyword>
<sequence>MSDFKLGIVRLGRVAGKTKYTLIDEQDIPLVENYAFEARMEVDADGNGAKIFAYAFDISKGRWAGRPLHELLWEKHRGGIAPSFQVVHINSVTVDNRLDNLRLVPVGWTPKPEELSSKQREQSLYWLAIQQVPADPVEEQYLELGRTRYYNANGELVEEEECSCTYYECHYPPCSLIERRLREFNICGRCQVARYCGSQCQQRDWPAHKKQCRERKRVLALESEPERTVREFVSRPNGVTRVRKHNALEDQLKLLSVSPSTGSELQEELSACLRKLKRLPKPSPVTVQHQSMACIASWERLEPESGLEVTYSLFDGDTLLYRGPRCQITLPHSHFQHKHSKSLSLRLNLSTSDGDTSPFSELVEIRVKGVELRPGPPQDLCVISCTATEVRLKWAEPEGVIKPGSFQVYCDNVLLETTTELETIVRSLSPSTTYTISICALGPGDTSSSRCSVTIHTADGQDHAPRGLVVAVLGCHKLQIFWSAPAVPLGRLMSYELRLNGCVVYMGSECGHMARHLTANTLYTCTVTAITSRGRYECRAVTKRTAKNEHVNMNRLPPLMVQSHNPEKNKSSRVTSEESFVAELDANAQLSNTKDSSHTGMVPSERHILLRRGCKEHTPWSSSHPVHPRSKINRVVLLDCQAEKGDKGRLPLINQQINQNVRLLQPVSYNWCDVTRTDHQHDTHRKRLVMGSRANSRLKGRFCPSISQSGTKLS</sequence>
<reference evidence="7 8" key="1">
    <citation type="submission" date="2021-06" db="EMBL/GenBank/DDBJ databases">
        <title>Chromosome-level genome assembly of the red-tail catfish (Hemibagrus wyckioides).</title>
        <authorList>
            <person name="Shao F."/>
        </authorList>
    </citation>
    <scope>NUCLEOTIDE SEQUENCE [LARGE SCALE GENOMIC DNA]</scope>
    <source>
        <strain evidence="7">EC202008001</strain>
        <tissue evidence="7">Blood</tissue>
    </source>
</reference>
<evidence type="ECO:0000256" key="3">
    <source>
        <dbReference type="ARBA" id="ARBA00022833"/>
    </source>
</evidence>
<keyword evidence="2 4" id="KW-0863">Zinc-finger</keyword>
<dbReference type="OrthoDB" id="2951111at2759"/>
<organism evidence="7 8">
    <name type="scientific">Hemibagrus wyckioides</name>
    <dbReference type="NCBI Taxonomy" id="337641"/>
    <lineage>
        <taxon>Eukaryota</taxon>
        <taxon>Metazoa</taxon>
        <taxon>Chordata</taxon>
        <taxon>Craniata</taxon>
        <taxon>Vertebrata</taxon>
        <taxon>Euteleostomi</taxon>
        <taxon>Actinopterygii</taxon>
        <taxon>Neopterygii</taxon>
        <taxon>Teleostei</taxon>
        <taxon>Ostariophysi</taxon>
        <taxon>Siluriformes</taxon>
        <taxon>Bagridae</taxon>
        <taxon>Hemibagrus</taxon>
    </lineage>
</organism>
<evidence type="ECO:0000313" key="8">
    <source>
        <dbReference type="Proteomes" id="UP000824219"/>
    </source>
</evidence>
<evidence type="ECO:0000256" key="4">
    <source>
        <dbReference type="PROSITE-ProRule" id="PRU00134"/>
    </source>
</evidence>
<dbReference type="InterPro" id="IPR003961">
    <property type="entry name" value="FN3_dom"/>
</dbReference>
<dbReference type="Pfam" id="PF00041">
    <property type="entry name" value="fn3"/>
    <property type="match status" value="1"/>
</dbReference>
<dbReference type="Gene3D" id="2.60.40.10">
    <property type="entry name" value="Immunoglobulins"/>
    <property type="match status" value="2"/>
</dbReference>
<dbReference type="PROSITE" id="PS50853">
    <property type="entry name" value="FN3"/>
    <property type="match status" value="1"/>
</dbReference>
<protein>
    <recommendedName>
        <fullName evidence="9">MYND-type domain-containing protein</fullName>
    </recommendedName>
</protein>
<evidence type="ECO:0000256" key="2">
    <source>
        <dbReference type="ARBA" id="ARBA00022771"/>
    </source>
</evidence>
<dbReference type="GO" id="GO:0008270">
    <property type="term" value="F:zinc ion binding"/>
    <property type="evidence" value="ECO:0007669"/>
    <property type="project" value="UniProtKB-KW"/>
</dbReference>
<dbReference type="InterPro" id="IPR036116">
    <property type="entry name" value="FN3_sf"/>
</dbReference>
<feature type="domain" description="Fibronectin type-III" evidence="5">
    <location>
        <begin position="376"/>
        <end position="460"/>
    </location>
</feature>
<dbReference type="Gene3D" id="6.10.140.2220">
    <property type="match status" value="1"/>
</dbReference>
<dbReference type="GO" id="GO:0005737">
    <property type="term" value="C:cytoplasm"/>
    <property type="evidence" value="ECO:0007669"/>
    <property type="project" value="TreeGrafter"/>
</dbReference>
<dbReference type="PROSITE" id="PS50865">
    <property type="entry name" value="ZF_MYND_2"/>
    <property type="match status" value="1"/>
</dbReference>
<dbReference type="InterPro" id="IPR044925">
    <property type="entry name" value="His-Me_finger_sf"/>
</dbReference>
<evidence type="ECO:0008006" key="9">
    <source>
        <dbReference type="Google" id="ProtNLM"/>
    </source>
</evidence>
<dbReference type="Proteomes" id="UP000824219">
    <property type="component" value="Linkage Group LG28"/>
</dbReference>
<dbReference type="Pfam" id="PF01753">
    <property type="entry name" value="zf-MYND"/>
    <property type="match status" value="1"/>
</dbReference>
<dbReference type="SMART" id="SM00060">
    <property type="entry name" value="FN3"/>
    <property type="match status" value="2"/>
</dbReference>
<name>A0A9D3N2U0_9TELE</name>
<evidence type="ECO:0000256" key="1">
    <source>
        <dbReference type="ARBA" id="ARBA00022723"/>
    </source>
</evidence>
<dbReference type="InterPro" id="IPR003615">
    <property type="entry name" value="HNH_nuc"/>
</dbReference>
<dbReference type="GO" id="GO:0016020">
    <property type="term" value="C:membrane"/>
    <property type="evidence" value="ECO:0007669"/>
    <property type="project" value="TreeGrafter"/>
</dbReference>
<dbReference type="PANTHER" id="PTHR46831:SF1">
    <property type="entry name" value="ZINC FINGER MYND DOMAIN-CONTAINING PROTEIN 19"/>
    <property type="match status" value="1"/>
</dbReference>
<evidence type="ECO:0000313" key="7">
    <source>
        <dbReference type="EMBL" id="KAG7314802.1"/>
    </source>
</evidence>
<dbReference type="InterPro" id="IPR002893">
    <property type="entry name" value="Znf_MYND"/>
</dbReference>
<evidence type="ECO:0000259" key="5">
    <source>
        <dbReference type="PROSITE" id="PS50853"/>
    </source>
</evidence>
<gene>
    <name evidence="7" type="ORF">KOW79_022105</name>
</gene>
<dbReference type="PANTHER" id="PTHR46831">
    <property type="entry name" value="ZINC FINGER MYND DOMAIN-CONTAINING PROTEIN 19"/>
    <property type="match status" value="1"/>
</dbReference>
<feature type="domain" description="MYND-type" evidence="6">
    <location>
        <begin position="174"/>
        <end position="212"/>
    </location>
</feature>
<dbReference type="EMBL" id="JAHKSW010000028">
    <property type="protein sequence ID" value="KAG7314802.1"/>
    <property type="molecule type" value="Genomic_DNA"/>
</dbReference>
<keyword evidence="3" id="KW-0862">Zinc</keyword>
<keyword evidence="1" id="KW-0479">Metal-binding</keyword>
<dbReference type="SUPFAM" id="SSF54060">
    <property type="entry name" value="His-Me finger endonucleases"/>
    <property type="match status" value="1"/>
</dbReference>
<proteinExistence type="predicted"/>
<dbReference type="AlphaFoldDB" id="A0A9D3N2U0"/>
<dbReference type="GO" id="GO:0045202">
    <property type="term" value="C:synapse"/>
    <property type="evidence" value="ECO:0007669"/>
    <property type="project" value="TreeGrafter"/>
</dbReference>
<evidence type="ECO:0000259" key="6">
    <source>
        <dbReference type="PROSITE" id="PS50865"/>
    </source>
</evidence>
<comment type="caution">
    <text evidence="7">The sequence shown here is derived from an EMBL/GenBank/DDBJ whole genome shotgun (WGS) entry which is preliminary data.</text>
</comment>
<dbReference type="InterPro" id="IPR013783">
    <property type="entry name" value="Ig-like_fold"/>
</dbReference>
<accession>A0A9D3N2U0</accession>
<dbReference type="SUPFAM" id="SSF49265">
    <property type="entry name" value="Fibronectin type III"/>
    <property type="match status" value="1"/>
</dbReference>
<dbReference type="CDD" id="cd00063">
    <property type="entry name" value="FN3"/>
    <property type="match status" value="2"/>
</dbReference>
<dbReference type="InterPro" id="IPR032978">
    <property type="entry name" value="ZMYND19"/>
</dbReference>